<dbReference type="InterPro" id="IPR047214">
    <property type="entry name" value="TPP_PDC_IPDC"/>
</dbReference>
<protein>
    <recommendedName>
        <fullName evidence="5">Pyruvate decarboxylase</fullName>
        <ecNumber evidence="4">4.1.1.1</ecNumber>
    </recommendedName>
</protein>
<evidence type="ECO:0000259" key="15">
    <source>
        <dbReference type="Pfam" id="PF02776"/>
    </source>
</evidence>
<dbReference type="VEuPathDB" id="FungiDB:FOMG_15385"/>
<dbReference type="InterPro" id="IPR012110">
    <property type="entry name" value="PDC/IPDC-like"/>
</dbReference>
<feature type="domain" description="Thiamine pyrophosphate enzyme N-terminal TPP-binding" evidence="15">
    <location>
        <begin position="6"/>
        <end position="111"/>
    </location>
</feature>
<comment type="catalytic activity">
    <reaction evidence="1">
        <text>a 2-oxocarboxylate + H(+) = an aldehyde + CO2</text>
        <dbReference type="Rhea" id="RHEA:11628"/>
        <dbReference type="ChEBI" id="CHEBI:15378"/>
        <dbReference type="ChEBI" id="CHEBI:16526"/>
        <dbReference type="ChEBI" id="CHEBI:17478"/>
        <dbReference type="ChEBI" id="CHEBI:35179"/>
        <dbReference type="EC" id="4.1.1.1"/>
    </reaction>
</comment>
<dbReference type="VEuPathDB" id="FungiDB:FOC1_g10003878"/>
<dbReference type="GO" id="GO:0000949">
    <property type="term" value="P:aromatic amino acid family catabolic process to alcohol via Ehrlich pathway"/>
    <property type="evidence" value="ECO:0007669"/>
    <property type="project" value="TreeGrafter"/>
</dbReference>
<feature type="binding site" evidence="11">
    <location>
        <position position="488"/>
    </location>
    <ligand>
        <name>Mg(2+)</name>
        <dbReference type="ChEBI" id="CHEBI:18420"/>
    </ligand>
</feature>
<keyword evidence="8 11" id="KW-0460">Magnesium</keyword>
<evidence type="ECO:0000256" key="4">
    <source>
        <dbReference type="ARBA" id="ARBA00013202"/>
    </source>
</evidence>
<evidence type="ECO:0000256" key="11">
    <source>
        <dbReference type="PIRSR" id="PIRSR036565-2"/>
    </source>
</evidence>
<dbReference type="CDD" id="cd07038">
    <property type="entry name" value="TPP_PYR_PDC_IPDC_like"/>
    <property type="match status" value="1"/>
</dbReference>
<feature type="binding site" evidence="11">
    <location>
        <position position="490"/>
    </location>
    <ligand>
        <name>Mg(2+)</name>
        <dbReference type="ChEBI" id="CHEBI:18420"/>
    </ligand>
</feature>
<dbReference type="EMBL" id="FMJY01000002">
    <property type="protein sequence ID" value="SCO78625.1"/>
    <property type="molecule type" value="Genomic_DNA"/>
</dbReference>
<keyword evidence="7" id="KW-0210">Decarboxylase</keyword>
<dbReference type="GO" id="GO:0030976">
    <property type="term" value="F:thiamine pyrophosphate binding"/>
    <property type="evidence" value="ECO:0007669"/>
    <property type="project" value="InterPro"/>
</dbReference>
<dbReference type="SUPFAM" id="SSF52467">
    <property type="entry name" value="DHS-like NAD/FAD-binding domain"/>
    <property type="match status" value="1"/>
</dbReference>
<feature type="domain" description="Thiamine pyrophosphate enzyme central" evidence="13">
    <location>
        <begin position="205"/>
        <end position="319"/>
    </location>
</feature>
<evidence type="ECO:0000313" key="17">
    <source>
        <dbReference type="Proteomes" id="UP000219369"/>
    </source>
</evidence>
<evidence type="ECO:0000256" key="6">
    <source>
        <dbReference type="ARBA" id="ARBA00022723"/>
    </source>
</evidence>
<keyword evidence="16" id="KW-0670">Pyruvate</keyword>
<dbReference type="PANTHER" id="PTHR43452">
    <property type="entry name" value="PYRUVATE DECARBOXYLASE"/>
    <property type="match status" value="1"/>
</dbReference>
<reference evidence="17" key="1">
    <citation type="submission" date="2016-09" db="EMBL/GenBank/DDBJ databases">
        <authorList>
            <person name="Guldener U."/>
        </authorList>
    </citation>
    <scope>NUCLEOTIDE SEQUENCE [LARGE SCALE GENOMIC DNA]</scope>
    <source>
        <strain evidence="17">V64-1</strain>
    </source>
</reference>
<dbReference type="VEuPathDB" id="FungiDB:FOZG_03529"/>
<evidence type="ECO:0000256" key="10">
    <source>
        <dbReference type="ARBA" id="ARBA00023239"/>
    </source>
</evidence>
<evidence type="ECO:0000313" key="16">
    <source>
        <dbReference type="EMBL" id="SCO78625.1"/>
    </source>
</evidence>
<evidence type="ECO:0000259" key="14">
    <source>
        <dbReference type="Pfam" id="PF02775"/>
    </source>
</evidence>
<dbReference type="GO" id="GO:0005829">
    <property type="term" value="C:cytosol"/>
    <property type="evidence" value="ECO:0007669"/>
    <property type="project" value="TreeGrafter"/>
</dbReference>
<dbReference type="GO" id="GO:0005634">
    <property type="term" value="C:nucleus"/>
    <property type="evidence" value="ECO:0007669"/>
    <property type="project" value="TreeGrafter"/>
</dbReference>
<comment type="cofactor">
    <cofactor evidence="11">
        <name>Mg(2+)</name>
        <dbReference type="ChEBI" id="CHEBI:18420"/>
    </cofactor>
    <text evidence="11">Binds 1 Mg(2+) per subunit.</text>
</comment>
<dbReference type="PANTHER" id="PTHR43452:SF11">
    <property type="entry name" value="PYRUVATE DECARBOXYLASE"/>
    <property type="match status" value="1"/>
</dbReference>
<evidence type="ECO:0000256" key="1">
    <source>
        <dbReference type="ARBA" id="ARBA00001041"/>
    </source>
</evidence>
<dbReference type="Proteomes" id="UP000219369">
    <property type="component" value="Unassembled WGS sequence"/>
</dbReference>
<dbReference type="InterPro" id="IPR012000">
    <property type="entry name" value="Thiamin_PyroP_enz_cen_dom"/>
</dbReference>
<evidence type="ECO:0000256" key="7">
    <source>
        <dbReference type="ARBA" id="ARBA00022793"/>
    </source>
</evidence>
<dbReference type="VEuPathDB" id="FungiDB:FOMG_02320"/>
<dbReference type="Pfam" id="PF00205">
    <property type="entry name" value="TPP_enzyme_M"/>
    <property type="match status" value="1"/>
</dbReference>
<dbReference type="InterPro" id="IPR029035">
    <property type="entry name" value="DHS-like_NAD/FAD-binding_dom"/>
</dbReference>
<dbReference type="CDD" id="cd02005">
    <property type="entry name" value="TPP_PDC_IPDC"/>
    <property type="match status" value="1"/>
</dbReference>
<dbReference type="GO" id="GO:0004737">
    <property type="term" value="F:pyruvate decarboxylase activity"/>
    <property type="evidence" value="ECO:0007669"/>
    <property type="project" value="UniProtKB-EC"/>
</dbReference>
<keyword evidence="10" id="KW-0456">Lyase</keyword>
<dbReference type="VEuPathDB" id="FungiDB:FOXG_08146"/>
<evidence type="ECO:0000256" key="3">
    <source>
        <dbReference type="ARBA" id="ARBA00007812"/>
    </source>
</evidence>
<dbReference type="InterPro" id="IPR012001">
    <property type="entry name" value="Thiamin_PyroP_enz_TPP-bd_dom"/>
</dbReference>
<dbReference type="Pfam" id="PF02775">
    <property type="entry name" value="TPP_enzyme_C"/>
    <property type="match status" value="1"/>
</dbReference>
<evidence type="ECO:0000259" key="13">
    <source>
        <dbReference type="Pfam" id="PF00205"/>
    </source>
</evidence>
<dbReference type="Pfam" id="PF02776">
    <property type="entry name" value="TPP_enzyme_N"/>
    <property type="match status" value="1"/>
</dbReference>
<dbReference type="Gene3D" id="3.40.50.1220">
    <property type="entry name" value="TPP-binding domain"/>
    <property type="match status" value="1"/>
</dbReference>
<dbReference type="VEuPathDB" id="FungiDB:FOC4_g10013104"/>
<feature type="binding site" evidence="11">
    <location>
        <position position="461"/>
    </location>
    <ligand>
        <name>Mg(2+)</name>
        <dbReference type="ChEBI" id="CHEBI:18420"/>
    </ligand>
</feature>
<proteinExistence type="inferred from homology"/>
<comment type="cofactor">
    <cofactor evidence="2">
        <name>thiamine diphosphate</name>
        <dbReference type="ChEBI" id="CHEBI:58937"/>
    </cofactor>
</comment>
<evidence type="ECO:0000256" key="5">
    <source>
        <dbReference type="ARBA" id="ARBA00014422"/>
    </source>
</evidence>
<gene>
    <name evidence="16" type="ORF">FRV6_02838</name>
</gene>
<dbReference type="FunFam" id="3.40.50.970:FF:000024">
    <property type="entry name" value="Pyruvate decarboxylase isozyme"/>
    <property type="match status" value="1"/>
</dbReference>
<evidence type="ECO:0000256" key="8">
    <source>
        <dbReference type="ARBA" id="ARBA00022842"/>
    </source>
</evidence>
<dbReference type="FunFam" id="3.40.50.970:FF:000019">
    <property type="entry name" value="Pyruvate decarboxylase isozyme"/>
    <property type="match status" value="1"/>
</dbReference>
<dbReference type="AlphaFoldDB" id="A0A2H3SYW6"/>
<evidence type="ECO:0000256" key="12">
    <source>
        <dbReference type="RuleBase" id="RU362132"/>
    </source>
</evidence>
<evidence type="ECO:0000256" key="2">
    <source>
        <dbReference type="ARBA" id="ARBA00001964"/>
    </source>
</evidence>
<dbReference type="VEuPathDB" id="FungiDB:HZS61_001786"/>
<accession>A0A2H3SYW6</accession>
<dbReference type="EC" id="4.1.1.1" evidence="4"/>
<dbReference type="InterPro" id="IPR011766">
    <property type="entry name" value="TPP_enzyme_TPP-bd"/>
</dbReference>
<dbReference type="GO" id="GO:0000287">
    <property type="term" value="F:magnesium ion binding"/>
    <property type="evidence" value="ECO:0007669"/>
    <property type="project" value="InterPro"/>
</dbReference>
<comment type="similarity">
    <text evidence="3 12">Belongs to the TPP enzyme family.</text>
</comment>
<evidence type="ECO:0000256" key="9">
    <source>
        <dbReference type="ARBA" id="ARBA00023052"/>
    </source>
</evidence>
<organism evidence="16 17">
    <name type="scientific">Fusarium oxysporum</name>
    <name type="common">Fusarium vascular wilt</name>
    <dbReference type="NCBI Taxonomy" id="5507"/>
    <lineage>
        <taxon>Eukaryota</taxon>
        <taxon>Fungi</taxon>
        <taxon>Dikarya</taxon>
        <taxon>Ascomycota</taxon>
        <taxon>Pezizomycotina</taxon>
        <taxon>Sordariomycetes</taxon>
        <taxon>Hypocreomycetidae</taxon>
        <taxon>Hypocreales</taxon>
        <taxon>Nectriaceae</taxon>
        <taxon>Fusarium</taxon>
        <taxon>Fusarium oxysporum species complex</taxon>
    </lineage>
</organism>
<dbReference type="InterPro" id="IPR029061">
    <property type="entry name" value="THDP-binding"/>
</dbReference>
<sequence>MVHNIDLAAYLFRRLYEAGARAVHGVPGDYNLTALDYLEPAGLAWIGNCNELNAGYAADGYGRIKGIGALITTFGVGELSAINAIAGAYAERSPLVHIVGTPARGLQQRGARLHHSLCNGSPDDYSIFADMCSKITQVQENLMDVSTAPAQIDRAIIACVRHKRPVYIQLPADMVDAKVPSAPLSTALVFTLEHNDDQMERAAANAIVEKIHQSKQPFILVDAGASRYSIATEVNDLVKATGFPTATTPFGKGVVDETLRNFHGVYGTVGDHVFVDWVKNCDLVLYIGPFENNVNTYYFKTIPEASKTIRFEEESLQIGCADGEHSRWALRPGGLLRRVLAQLESGALRQYVEYPKQLPNLPALLASLPRVQKTDPLLQDTFWKRISVFFEPGDIIMTETGTPSTGGRDFVLPRQTTLINSGVWLSIGYMLGSSQGVALAQRDLVAEDSSRRGRTILFEGDGSFQMTAQELSTIIHKRLDMIIFLINNDGYTIERLVHGKDAIYNDIAPWRYLEAPSCFGAPNDGSYVTMTARASTWGELMEIISKDDFKYGSGLRMVEIMMERMDAPVILKRLLESYSASAS</sequence>
<name>A0A2H3SYW6_FUSOX</name>
<dbReference type="InterPro" id="IPR047213">
    <property type="entry name" value="TPP_PYR_PDC_IPDC-like"/>
</dbReference>
<dbReference type="SUPFAM" id="SSF52518">
    <property type="entry name" value="Thiamin diphosphate-binding fold (THDP-binding)"/>
    <property type="match status" value="2"/>
</dbReference>
<keyword evidence="9 12" id="KW-0786">Thiamine pyrophosphate</keyword>
<feature type="domain" description="Thiamine pyrophosphate enzyme TPP-binding" evidence="14">
    <location>
        <begin position="413"/>
        <end position="495"/>
    </location>
</feature>
<dbReference type="OrthoDB" id="308383at2759"/>
<dbReference type="PIRSF" id="PIRSF036565">
    <property type="entry name" value="Pyruvt_ip_decrb"/>
    <property type="match status" value="1"/>
</dbReference>
<dbReference type="Gene3D" id="3.40.50.970">
    <property type="match status" value="2"/>
</dbReference>
<keyword evidence="6 11" id="KW-0479">Metal-binding</keyword>
<dbReference type="VEuPathDB" id="FungiDB:FOIG_13570"/>